<reference evidence="2" key="1">
    <citation type="journal article" date="2015" name="Nature">
        <title>Complex archaea that bridge the gap between prokaryotes and eukaryotes.</title>
        <authorList>
            <person name="Spang A."/>
            <person name="Saw J.H."/>
            <person name="Jorgensen S.L."/>
            <person name="Zaremba-Niedzwiedzka K."/>
            <person name="Martijn J."/>
            <person name="Lind A.E."/>
            <person name="van Eijk R."/>
            <person name="Schleper C."/>
            <person name="Guy L."/>
            <person name="Ettema T.J."/>
        </authorList>
    </citation>
    <scope>NUCLEOTIDE SEQUENCE</scope>
</reference>
<gene>
    <name evidence="2" type="ORF">LCGC14_0426560</name>
</gene>
<accession>A0A0F9VYS7</accession>
<comment type="caution">
    <text evidence="2">The sequence shown here is derived from an EMBL/GenBank/DDBJ whole genome shotgun (WGS) entry which is preliminary data.</text>
</comment>
<feature type="region of interest" description="Disordered" evidence="1">
    <location>
        <begin position="56"/>
        <end position="103"/>
    </location>
</feature>
<feature type="compositionally biased region" description="Pro residues" evidence="1">
    <location>
        <begin position="70"/>
        <end position="83"/>
    </location>
</feature>
<dbReference type="AlphaFoldDB" id="A0A0F9VYS7"/>
<proteinExistence type="predicted"/>
<feature type="compositionally biased region" description="Basic and acidic residues" evidence="1">
    <location>
        <begin position="87"/>
        <end position="103"/>
    </location>
</feature>
<organism evidence="2">
    <name type="scientific">marine sediment metagenome</name>
    <dbReference type="NCBI Taxonomy" id="412755"/>
    <lineage>
        <taxon>unclassified sequences</taxon>
        <taxon>metagenomes</taxon>
        <taxon>ecological metagenomes</taxon>
    </lineage>
</organism>
<evidence type="ECO:0000313" key="2">
    <source>
        <dbReference type="EMBL" id="KKN70873.1"/>
    </source>
</evidence>
<sequence length="103" mass="11463">MNLAQAKAKLNSVSKSTATKHPKVLVSELCAVVKFLLDEVDRIKTPILSVLPKRLPEDLVFRPQRRQPPEEGPPQSTPSPEPSRIPYDPDLKRERRGNAGDAT</sequence>
<name>A0A0F9VYS7_9ZZZZ</name>
<evidence type="ECO:0000256" key="1">
    <source>
        <dbReference type="SAM" id="MobiDB-lite"/>
    </source>
</evidence>
<protein>
    <submittedName>
        <fullName evidence="2">Uncharacterized protein</fullName>
    </submittedName>
</protein>
<dbReference type="EMBL" id="LAZR01000395">
    <property type="protein sequence ID" value="KKN70873.1"/>
    <property type="molecule type" value="Genomic_DNA"/>
</dbReference>